<keyword evidence="2" id="KW-0964">Secreted</keyword>
<dbReference type="Gene3D" id="2.150.10.10">
    <property type="entry name" value="Serralysin-like metalloprotease, C-terminal"/>
    <property type="match status" value="1"/>
</dbReference>
<dbReference type="OrthoDB" id="8017688at2"/>
<proteinExistence type="predicted"/>
<evidence type="ECO:0000256" key="1">
    <source>
        <dbReference type="ARBA" id="ARBA00004613"/>
    </source>
</evidence>
<gene>
    <name evidence="4" type="ORF">FEZ63_22855</name>
</gene>
<keyword evidence="5" id="KW-1185">Reference proteome</keyword>
<dbReference type="GO" id="GO:0007156">
    <property type="term" value="P:homophilic cell adhesion via plasma membrane adhesion molecules"/>
    <property type="evidence" value="ECO:0007669"/>
    <property type="project" value="InterPro"/>
</dbReference>
<dbReference type="InterPro" id="IPR018511">
    <property type="entry name" value="Hemolysin-typ_Ca-bd_CS"/>
</dbReference>
<dbReference type="InterPro" id="IPR011049">
    <property type="entry name" value="Serralysin-like_metalloprot_C"/>
</dbReference>
<dbReference type="SUPFAM" id="SSF51120">
    <property type="entry name" value="beta-Roll"/>
    <property type="match status" value="1"/>
</dbReference>
<dbReference type="PANTHER" id="PTHR38340:SF1">
    <property type="entry name" value="S-LAYER PROTEIN"/>
    <property type="match status" value="1"/>
</dbReference>
<dbReference type="Proteomes" id="UP000325684">
    <property type="component" value="Unassembled WGS sequence"/>
</dbReference>
<comment type="subcellular location">
    <subcellularLocation>
        <location evidence="1">Secreted</location>
    </subcellularLocation>
</comment>
<dbReference type="Gene3D" id="2.60.40.60">
    <property type="entry name" value="Cadherins"/>
    <property type="match status" value="1"/>
</dbReference>
<evidence type="ECO:0000259" key="3">
    <source>
        <dbReference type="PROSITE" id="PS50268"/>
    </source>
</evidence>
<dbReference type="GO" id="GO:0005615">
    <property type="term" value="C:extracellular space"/>
    <property type="evidence" value="ECO:0007669"/>
    <property type="project" value="InterPro"/>
</dbReference>
<dbReference type="PRINTS" id="PR00313">
    <property type="entry name" value="CABNDNGRPT"/>
</dbReference>
<dbReference type="GO" id="GO:0016020">
    <property type="term" value="C:membrane"/>
    <property type="evidence" value="ECO:0007669"/>
    <property type="project" value="InterPro"/>
</dbReference>
<dbReference type="InterPro" id="IPR050557">
    <property type="entry name" value="RTX_toxin/Mannuronan_C5-epim"/>
</dbReference>
<comment type="caution">
    <text evidence="4">The sequence shown here is derived from an EMBL/GenBank/DDBJ whole genome shotgun (WGS) entry which is preliminary data.</text>
</comment>
<evidence type="ECO:0000313" key="4">
    <source>
        <dbReference type="EMBL" id="KAB0264475.1"/>
    </source>
</evidence>
<dbReference type="InterPro" id="IPR002126">
    <property type="entry name" value="Cadherin-like_dom"/>
</dbReference>
<dbReference type="PROSITE" id="PS00330">
    <property type="entry name" value="HEMOLYSIN_CALCIUM"/>
    <property type="match status" value="2"/>
</dbReference>
<dbReference type="SUPFAM" id="SSF49313">
    <property type="entry name" value="Cadherin-like"/>
    <property type="match status" value="1"/>
</dbReference>
<name>A0A5N3P416_9HYPH</name>
<dbReference type="AlphaFoldDB" id="A0A5N3P416"/>
<accession>A0A5N3P416</accession>
<dbReference type="RefSeq" id="WP_150949270.1">
    <property type="nucleotide sequence ID" value="NZ_VCMV01000071.1"/>
</dbReference>
<dbReference type="InterPro" id="IPR015919">
    <property type="entry name" value="Cadherin-like_sf"/>
</dbReference>
<sequence>MAAPRQINTAETVTVTLTGNDSDLTVNAAVTVADPLSDGITATAGAGGLITLNASVTGYEGIRSEATTAIYSVAIAAGTTLKGTTGSGVKFDIGGSQITNSGRIEAAQSGVSITGDGGNGVVNSGVIVADAGIDLRGDDNFIGNLGSIHGTTTGIVLFGTANDIENFGTIGSAGTAIAIFGSGDNNIGNYIGGVIAGGLNALAIGGGGGIEHVVNQGTITGNIALKGGNDYLDTRVGTIAGEIDLGLGDDTFLGGGGNNWVLGGGGDDVITAGSGFTGAIFSGARADYNVVKNPDGTLTVTSTADGVDQLKGVRLGRFSDGTFALVNTAPDNITLSKNAAAADTMVGSVVASLAGDDADGDAITYQLVGNAGGIFTLNGANLILSTRLDFQPKPEHTITIKATDPWGGETLKTFTITVTAASVPPVVGAPAVPLVLTGTSRADVLRGESLNDILYGLAANDRLFGEAGNDRLFGGTGKDILSGGAGNDIFVFDTRPNKKTNLDRIVDFSVAEDTIHLSKKVFKKITKKGVLTKSAFWSGDKAHDANDRVIYNKKTGALFYDSDGSGQTAAVQIATLSKRLKMNALDFFVV</sequence>
<evidence type="ECO:0000313" key="5">
    <source>
        <dbReference type="Proteomes" id="UP000325684"/>
    </source>
</evidence>
<dbReference type="EMBL" id="VCMV01000071">
    <property type="protein sequence ID" value="KAB0264475.1"/>
    <property type="molecule type" value="Genomic_DNA"/>
</dbReference>
<dbReference type="GO" id="GO:0005509">
    <property type="term" value="F:calcium ion binding"/>
    <property type="evidence" value="ECO:0007669"/>
    <property type="project" value="InterPro"/>
</dbReference>
<dbReference type="PANTHER" id="PTHR38340">
    <property type="entry name" value="S-LAYER PROTEIN"/>
    <property type="match status" value="1"/>
</dbReference>
<dbReference type="CDD" id="cd11304">
    <property type="entry name" value="Cadherin_repeat"/>
    <property type="match status" value="1"/>
</dbReference>
<evidence type="ECO:0000256" key="2">
    <source>
        <dbReference type="ARBA" id="ARBA00022525"/>
    </source>
</evidence>
<dbReference type="Pfam" id="PF00353">
    <property type="entry name" value="HemolysinCabind"/>
    <property type="match status" value="2"/>
</dbReference>
<reference evidence="4 5" key="1">
    <citation type="journal article" date="2019" name="Microorganisms">
        <title>Genome Insights into the Novel Species Microvirga brassicacearum, a Rapeseed Endophyte with Biotechnological Potential.</title>
        <authorList>
            <person name="Jimenez-Gomez A."/>
            <person name="Saati-Santamaria Z."/>
            <person name="Igual J.M."/>
            <person name="Rivas R."/>
            <person name="Mateos P.F."/>
            <person name="Garcia-Fraile P."/>
        </authorList>
    </citation>
    <scope>NUCLEOTIDE SEQUENCE [LARGE SCALE GENOMIC DNA]</scope>
    <source>
        <strain evidence="4 5">CDVBN77</strain>
    </source>
</reference>
<organism evidence="4 5">
    <name type="scientific">Microvirga brassicacearum</name>
    <dbReference type="NCBI Taxonomy" id="2580413"/>
    <lineage>
        <taxon>Bacteria</taxon>
        <taxon>Pseudomonadati</taxon>
        <taxon>Pseudomonadota</taxon>
        <taxon>Alphaproteobacteria</taxon>
        <taxon>Hyphomicrobiales</taxon>
        <taxon>Methylobacteriaceae</taxon>
        <taxon>Microvirga</taxon>
    </lineage>
</organism>
<dbReference type="InterPro" id="IPR001343">
    <property type="entry name" value="Hemolysn_Ca-bd"/>
</dbReference>
<protein>
    <recommendedName>
        <fullName evidence="3">Cadherin domain-containing protein</fullName>
    </recommendedName>
</protein>
<feature type="domain" description="Cadherin" evidence="3">
    <location>
        <begin position="327"/>
        <end position="432"/>
    </location>
</feature>
<dbReference type="PROSITE" id="PS50268">
    <property type="entry name" value="CADHERIN_2"/>
    <property type="match status" value="1"/>
</dbReference>